<dbReference type="Gene3D" id="3.40.50.880">
    <property type="match status" value="1"/>
</dbReference>
<feature type="active site" evidence="10 11">
    <location>
        <position position="181"/>
    </location>
</feature>
<dbReference type="PANTHER" id="PTHR42701:SF1">
    <property type="entry name" value="IMIDAZOLE GLYCEROL PHOSPHATE SYNTHASE SUBUNIT HISH"/>
    <property type="match status" value="1"/>
</dbReference>
<dbReference type="NCBIfam" id="TIGR01855">
    <property type="entry name" value="IMP_synth_hisH"/>
    <property type="match status" value="1"/>
</dbReference>
<dbReference type="EMBL" id="DF820466">
    <property type="protein sequence ID" value="GAK57373.1"/>
    <property type="molecule type" value="Genomic_DNA"/>
</dbReference>
<dbReference type="InterPro" id="IPR017926">
    <property type="entry name" value="GATASE"/>
</dbReference>
<evidence type="ECO:0000313" key="14">
    <source>
        <dbReference type="Proteomes" id="UP000030661"/>
    </source>
</evidence>
<evidence type="ECO:0000256" key="11">
    <source>
        <dbReference type="PIRSR" id="PIRSR000495-1"/>
    </source>
</evidence>
<feature type="active site" description="Nucleophile" evidence="10 11">
    <location>
        <position position="80"/>
    </location>
</feature>
<dbReference type="GO" id="GO:0016829">
    <property type="term" value="F:lyase activity"/>
    <property type="evidence" value="ECO:0007669"/>
    <property type="project" value="UniProtKB-KW"/>
</dbReference>
<proteinExistence type="inferred from homology"/>
<sequence length="200" mass="22140">MIGIIDYGAGNLRSVKKAIDFLNIDNVIIQSQADFTEHIEKIILPGVGSFGAAVETMKAKKLYDPVAEWLAADQPFLGICLGMQMLFGDSEESPGVKGFDVFHGNIPQFTQGKVPQIGWNQVQHTRFTPLFEGIADNAFFYFLHGYYVNPESPEVAIAATDYGITYTSAVQKGRIYGVQFHPEKSSDVGIQLLRNWVTLC</sequence>
<dbReference type="Pfam" id="PF00117">
    <property type="entry name" value="GATase"/>
    <property type="match status" value="1"/>
</dbReference>
<dbReference type="HAMAP" id="MF_00278">
    <property type="entry name" value="HisH"/>
    <property type="match status" value="1"/>
</dbReference>
<dbReference type="EC" id="4.3.2.10" evidence="10"/>
<dbReference type="Proteomes" id="UP000030661">
    <property type="component" value="Unassembled WGS sequence"/>
</dbReference>
<dbReference type="InterPro" id="IPR029062">
    <property type="entry name" value="Class_I_gatase-like"/>
</dbReference>
<evidence type="ECO:0000256" key="2">
    <source>
        <dbReference type="ARBA" id="ARBA00011152"/>
    </source>
</evidence>
<keyword evidence="14" id="KW-1185">Reference proteome</keyword>
<evidence type="ECO:0000259" key="12">
    <source>
        <dbReference type="Pfam" id="PF00117"/>
    </source>
</evidence>
<keyword evidence="3 10" id="KW-0028">Amino-acid biosynthesis</keyword>
<protein>
    <recommendedName>
        <fullName evidence="10">Imidazole glycerol phosphate synthase subunit HisH</fullName>
        <ecNumber evidence="10">4.3.2.10</ecNumber>
    </recommendedName>
    <alternativeName>
        <fullName evidence="10">IGP synthase glutaminase subunit</fullName>
        <ecNumber evidence="10">3.5.1.2</ecNumber>
    </alternativeName>
    <alternativeName>
        <fullName evidence="10">IGP synthase subunit HisH</fullName>
    </alternativeName>
    <alternativeName>
        <fullName evidence="10">ImGP synthase subunit HisH</fullName>
        <shortName evidence="10">IGPS subunit HisH</shortName>
    </alternativeName>
</protein>
<comment type="subunit">
    <text evidence="2 10">Heterodimer of HisH and HisF.</text>
</comment>
<dbReference type="AlphaFoldDB" id="A0A081BYG8"/>
<keyword evidence="6 10" id="KW-0368">Histidine biosynthesis</keyword>
<dbReference type="HOGENOM" id="CLU_071837_2_2_0"/>
<dbReference type="STRING" id="1499967.U27_04340"/>
<keyword evidence="7 10" id="KW-0456">Lyase</keyword>
<evidence type="ECO:0000256" key="10">
    <source>
        <dbReference type="HAMAP-Rule" id="MF_00278"/>
    </source>
</evidence>
<name>A0A081BYG8_VECG1</name>
<dbReference type="GO" id="GO:0000105">
    <property type="term" value="P:L-histidine biosynthetic process"/>
    <property type="evidence" value="ECO:0007669"/>
    <property type="project" value="UniProtKB-UniRule"/>
</dbReference>
<dbReference type="InterPro" id="IPR010139">
    <property type="entry name" value="Imidazole-glycPsynth_HisH"/>
</dbReference>
<dbReference type="UniPathway" id="UPA00031">
    <property type="reaction ID" value="UER00010"/>
</dbReference>
<dbReference type="CDD" id="cd01748">
    <property type="entry name" value="GATase1_IGP_Synthase"/>
    <property type="match status" value="1"/>
</dbReference>
<dbReference type="GO" id="GO:0000107">
    <property type="term" value="F:imidazoleglycerol-phosphate synthase activity"/>
    <property type="evidence" value="ECO:0007669"/>
    <property type="project" value="UniProtKB-UniRule"/>
</dbReference>
<dbReference type="eggNOG" id="COG0118">
    <property type="taxonomic scope" value="Bacteria"/>
</dbReference>
<reference evidence="13" key="1">
    <citation type="journal article" date="2015" name="PeerJ">
        <title>First genomic representation of candidate bacterial phylum KSB3 points to enhanced environmental sensing as a trigger of wastewater bulking.</title>
        <authorList>
            <person name="Sekiguchi Y."/>
            <person name="Ohashi A."/>
            <person name="Parks D.H."/>
            <person name="Yamauchi T."/>
            <person name="Tyson G.W."/>
            <person name="Hugenholtz P."/>
        </authorList>
    </citation>
    <scope>NUCLEOTIDE SEQUENCE [LARGE SCALE GENOMIC DNA]</scope>
</reference>
<gene>
    <name evidence="10" type="primary">hisH</name>
    <name evidence="13" type="ORF">U27_04340</name>
</gene>
<evidence type="ECO:0000256" key="3">
    <source>
        <dbReference type="ARBA" id="ARBA00022605"/>
    </source>
</evidence>
<evidence type="ECO:0000256" key="6">
    <source>
        <dbReference type="ARBA" id="ARBA00023102"/>
    </source>
</evidence>
<comment type="subcellular location">
    <subcellularLocation>
        <location evidence="10">Cytoplasm</location>
    </subcellularLocation>
</comment>
<evidence type="ECO:0000256" key="7">
    <source>
        <dbReference type="ARBA" id="ARBA00023239"/>
    </source>
</evidence>
<keyword evidence="4 10" id="KW-0378">Hydrolase</keyword>
<organism evidence="13">
    <name type="scientific">Vecturithrix granuli</name>
    <dbReference type="NCBI Taxonomy" id="1499967"/>
    <lineage>
        <taxon>Bacteria</taxon>
        <taxon>Candidatus Moduliflexota</taxon>
        <taxon>Candidatus Vecturitrichia</taxon>
        <taxon>Candidatus Vecturitrichales</taxon>
        <taxon>Candidatus Vecturitrichaceae</taxon>
        <taxon>Candidatus Vecturithrix</taxon>
    </lineage>
</organism>
<keyword evidence="13" id="KW-0808">Transferase</keyword>
<evidence type="ECO:0000313" key="13">
    <source>
        <dbReference type="EMBL" id="GAK57373.1"/>
    </source>
</evidence>
<feature type="domain" description="Glutamine amidotransferase" evidence="12">
    <location>
        <begin position="4"/>
        <end position="196"/>
    </location>
</feature>
<dbReference type="GO" id="GO:0005737">
    <property type="term" value="C:cytoplasm"/>
    <property type="evidence" value="ECO:0007669"/>
    <property type="project" value="UniProtKB-SubCell"/>
</dbReference>
<evidence type="ECO:0000256" key="9">
    <source>
        <dbReference type="ARBA" id="ARBA00049534"/>
    </source>
</evidence>
<comment type="catalytic activity">
    <reaction evidence="8 10">
        <text>5-[(5-phospho-1-deoxy-D-ribulos-1-ylimino)methylamino]-1-(5-phospho-beta-D-ribosyl)imidazole-4-carboxamide + L-glutamine = D-erythro-1-(imidazol-4-yl)glycerol 3-phosphate + 5-amino-1-(5-phospho-beta-D-ribosyl)imidazole-4-carboxamide + L-glutamate + H(+)</text>
        <dbReference type="Rhea" id="RHEA:24793"/>
        <dbReference type="ChEBI" id="CHEBI:15378"/>
        <dbReference type="ChEBI" id="CHEBI:29985"/>
        <dbReference type="ChEBI" id="CHEBI:58278"/>
        <dbReference type="ChEBI" id="CHEBI:58359"/>
        <dbReference type="ChEBI" id="CHEBI:58475"/>
        <dbReference type="ChEBI" id="CHEBI:58525"/>
        <dbReference type="EC" id="4.3.2.10"/>
    </reaction>
</comment>
<dbReference type="PIRSF" id="PIRSF000495">
    <property type="entry name" value="Amidotransf_hisH"/>
    <property type="match status" value="1"/>
</dbReference>
<dbReference type="GO" id="GO:0004359">
    <property type="term" value="F:glutaminase activity"/>
    <property type="evidence" value="ECO:0007669"/>
    <property type="project" value="UniProtKB-EC"/>
</dbReference>
<comment type="pathway">
    <text evidence="1 10">Amino-acid biosynthesis; L-histidine biosynthesis; L-histidine from 5-phospho-alpha-D-ribose 1-diphosphate: step 5/9.</text>
</comment>
<evidence type="ECO:0000256" key="1">
    <source>
        <dbReference type="ARBA" id="ARBA00005091"/>
    </source>
</evidence>
<evidence type="ECO:0000256" key="4">
    <source>
        <dbReference type="ARBA" id="ARBA00022801"/>
    </source>
</evidence>
<accession>A0A081BYG8</accession>
<dbReference type="SUPFAM" id="SSF52317">
    <property type="entry name" value="Class I glutamine amidotransferase-like"/>
    <property type="match status" value="1"/>
</dbReference>
<dbReference type="EC" id="3.5.1.2" evidence="10"/>
<feature type="active site" evidence="10 11">
    <location>
        <position position="183"/>
    </location>
</feature>
<comment type="function">
    <text evidence="10">IGPS catalyzes the conversion of PRFAR and glutamine to IGP, AICAR and glutamate. The HisH subunit catalyzes the hydrolysis of glutamine to glutamate and ammonia as part of the synthesis of IGP and AICAR. The resulting ammonia molecule is channeled to the active site of HisF.</text>
</comment>
<dbReference type="PANTHER" id="PTHR42701">
    <property type="entry name" value="IMIDAZOLE GLYCEROL PHOSPHATE SYNTHASE SUBUNIT HISH"/>
    <property type="match status" value="1"/>
</dbReference>
<dbReference type="PROSITE" id="PS51273">
    <property type="entry name" value="GATASE_TYPE_1"/>
    <property type="match status" value="1"/>
</dbReference>
<evidence type="ECO:0000256" key="5">
    <source>
        <dbReference type="ARBA" id="ARBA00022962"/>
    </source>
</evidence>
<comment type="catalytic activity">
    <reaction evidence="9 10">
        <text>L-glutamine + H2O = L-glutamate + NH4(+)</text>
        <dbReference type="Rhea" id="RHEA:15889"/>
        <dbReference type="ChEBI" id="CHEBI:15377"/>
        <dbReference type="ChEBI" id="CHEBI:28938"/>
        <dbReference type="ChEBI" id="CHEBI:29985"/>
        <dbReference type="ChEBI" id="CHEBI:58359"/>
        <dbReference type="EC" id="3.5.1.2"/>
    </reaction>
</comment>
<keyword evidence="5 10" id="KW-0315">Glutamine amidotransferase</keyword>
<keyword evidence="10" id="KW-0963">Cytoplasm</keyword>
<evidence type="ECO:0000256" key="8">
    <source>
        <dbReference type="ARBA" id="ARBA00047838"/>
    </source>
</evidence>